<feature type="transmembrane region" description="Helical" evidence="1">
    <location>
        <begin position="29"/>
        <end position="47"/>
    </location>
</feature>
<feature type="transmembrane region" description="Helical" evidence="1">
    <location>
        <begin position="86"/>
        <end position="106"/>
    </location>
</feature>
<gene>
    <name evidence="2" type="ORF">ACFQ47_07520</name>
</gene>
<accession>A0ABW4CSF3</accession>
<keyword evidence="3" id="KW-1185">Reference proteome</keyword>
<dbReference type="Proteomes" id="UP001597192">
    <property type="component" value="Unassembled WGS sequence"/>
</dbReference>
<keyword evidence="1" id="KW-0472">Membrane</keyword>
<evidence type="ECO:0000313" key="2">
    <source>
        <dbReference type="EMBL" id="MFD1432530.1"/>
    </source>
</evidence>
<evidence type="ECO:0000313" key="3">
    <source>
        <dbReference type="Proteomes" id="UP001597192"/>
    </source>
</evidence>
<comment type="caution">
    <text evidence="2">The sequence shown here is derived from an EMBL/GenBank/DDBJ whole genome shotgun (WGS) entry which is preliminary data.</text>
</comment>
<protein>
    <recommendedName>
        <fullName evidence="4">DUF3397 domain-containing protein</fullName>
    </recommendedName>
</protein>
<keyword evidence="1" id="KW-0812">Transmembrane</keyword>
<feature type="transmembrane region" description="Helical" evidence="1">
    <location>
        <begin position="6"/>
        <end position="22"/>
    </location>
</feature>
<reference evidence="3" key="1">
    <citation type="journal article" date="2019" name="Int. J. Syst. Evol. Microbiol.">
        <title>The Global Catalogue of Microorganisms (GCM) 10K type strain sequencing project: providing services to taxonomists for standard genome sequencing and annotation.</title>
        <authorList>
            <consortium name="The Broad Institute Genomics Platform"/>
            <consortium name="The Broad Institute Genome Sequencing Center for Infectious Disease"/>
            <person name="Wu L."/>
            <person name="Ma J."/>
        </authorList>
    </citation>
    <scope>NUCLEOTIDE SEQUENCE [LARGE SCALE GENOMIC DNA]</scope>
    <source>
        <strain evidence="3">CCM 8947</strain>
    </source>
</reference>
<organism evidence="2 3">
    <name type="scientific">Lacticaseibacillus yichunensis</name>
    <dbReference type="NCBI Taxonomy" id="2486015"/>
    <lineage>
        <taxon>Bacteria</taxon>
        <taxon>Bacillati</taxon>
        <taxon>Bacillota</taxon>
        <taxon>Bacilli</taxon>
        <taxon>Lactobacillales</taxon>
        <taxon>Lactobacillaceae</taxon>
        <taxon>Lacticaseibacillus</taxon>
    </lineage>
</organism>
<keyword evidence="1" id="KW-1133">Transmembrane helix</keyword>
<dbReference type="EMBL" id="JBHTOG010000039">
    <property type="protein sequence ID" value="MFD1432530.1"/>
    <property type="molecule type" value="Genomic_DNA"/>
</dbReference>
<sequence>MLVVAYAVPLVMLVVLGGLVLRSHYSHNFFYFLAILLDLIAIGVITAGKAPNYLFVVLFCAVLVALLVVCLLLVRDGDLLFTTYWAWLARLLAAAATIWWVCAILLTI</sequence>
<evidence type="ECO:0000256" key="1">
    <source>
        <dbReference type="SAM" id="Phobius"/>
    </source>
</evidence>
<evidence type="ECO:0008006" key="4">
    <source>
        <dbReference type="Google" id="ProtNLM"/>
    </source>
</evidence>
<proteinExistence type="predicted"/>
<feature type="transmembrane region" description="Helical" evidence="1">
    <location>
        <begin position="53"/>
        <end position="74"/>
    </location>
</feature>
<name>A0ABW4CSF3_9LACO</name>
<dbReference type="RefSeq" id="WP_125696258.1">
    <property type="nucleotide sequence ID" value="NZ_JBHTOG010000039.1"/>
</dbReference>